<dbReference type="AlphaFoldDB" id="A0A840WK51"/>
<dbReference type="Proteomes" id="UP000553766">
    <property type="component" value="Unassembled WGS sequence"/>
</dbReference>
<sequence>MKVALIGNMNNNNFAMLRYFRDLGVDAHLFLYEEDGRFAAAHFAHTSDTHFPEKYDAHITRTPIHNHMSDVLGGNVIARIAFYAMYWAAKVKKIPHAVVYKPPKHGASKEIERLLSSYDVLIGSGYAPAIFAKAGRDLTIFYPYSTGVEGVGCVDEQVSTGRSKLAFWATYPFYQLCRKRQIQALKKTKLLVSPDGEASLQTFKEDIGREGKTLALPMFYNLEDIPADIPAHLQSVHERIRQHDVAFVSHARHLWQHLKGMTPQEHSKTSKNNHWVFEAFAALLEKRKDRSPLLITFDYGKDAPASKALCTQLGIEDNVLWLPTMARKDIALILSWCDAGIGEFYSEKIIWGGTGWETLAAGKPLIQGYLYEDDAFEQQYGYPVPPLLKVRTKDDVLAHLLSITNDPVQARQIGEASRTWFNTRNGLALAKEWLAILKSSVKTDKGAA</sequence>
<keyword evidence="1" id="KW-0808">Transferase</keyword>
<dbReference type="SUPFAM" id="SSF53756">
    <property type="entry name" value="UDP-Glycosyltransferase/glycogen phosphorylase"/>
    <property type="match status" value="2"/>
</dbReference>
<dbReference type="EMBL" id="JACIJS010000001">
    <property type="protein sequence ID" value="MBB5514553.1"/>
    <property type="molecule type" value="Genomic_DNA"/>
</dbReference>
<gene>
    <name evidence="1" type="ORF">FHS89_000551</name>
</gene>
<dbReference type="Gene3D" id="3.40.50.2000">
    <property type="entry name" value="Glycogen Phosphorylase B"/>
    <property type="match status" value="1"/>
</dbReference>
<comment type="caution">
    <text evidence="1">The sequence shown here is derived from an EMBL/GenBank/DDBJ whole genome shotgun (WGS) entry which is preliminary data.</text>
</comment>
<accession>A0A840WK51</accession>
<reference evidence="1 2" key="1">
    <citation type="submission" date="2020-08" db="EMBL/GenBank/DDBJ databases">
        <title>Genomic Encyclopedia of Type Strains, Phase IV (KMG-IV): sequencing the most valuable type-strain genomes for metagenomic binning, comparative biology and taxonomic classification.</title>
        <authorList>
            <person name="Goeker M."/>
        </authorList>
    </citation>
    <scope>NUCLEOTIDE SEQUENCE [LARGE SCALE GENOMIC DNA]</scope>
    <source>
        <strain evidence="1 2">DSM 103377</strain>
    </source>
</reference>
<name>A0A840WK51_9RHOB</name>
<evidence type="ECO:0000313" key="2">
    <source>
        <dbReference type="Proteomes" id="UP000553766"/>
    </source>
</evidence>
<dbReference type="GO" id="GO:0016740">
    <property type="term" value="F:transferase activity"/>
    <property type="evidence" value="ECO:0007669"/>
    <property type="project" value="UniProtKB-KW"/>
</dbReference>
<organism evidence="1 2">
    <name type="scientific">Rubricella aquisinus</name>
    <dbReference type="NCBI Taxonomy" id="2028108"/>
    <lineage>
        <taxon>Bacteria</taxon>
        <taxon>Pseudomonadati</taxon>
        <taxon>Pseudomonadota</taxon>
        <taxon>Alphaproteobacteria</taxon>
        <taxon>Rhodobacterales</taxon>
        <taxon>Paracoccaceae</taxon>
        <taxon>Rubricella</taxon>
    </lineage>
</organism>
<protein>
    <submittedName>
        <fullName evidence="1">Glycosyltransferase involved in cell wall biosynthesis</fullName>
    </submittedName>
</protein>
<keyword evidence="2" id="KW-1185">Reference proteome</keyword>
<proteinExistence type="predicted"/>
<evidence type="ECO:0000313" key="1">
    <source>
        <dbReference type="EMBL" id="MBB5514553.1"/>
    </source>
</evidence>
<dbReference type="RefSeq" id="WP_184008226.1">
    <property type="nucleotide sequence ID" value="NZ_JACIJS010000001.1"/>
</dbReference>